<dbReference type="HOGENOM" id="CLU_1404428_0_0_1"/>
<dbReference type="Proteomes" id="UP000006038">
    <property type="component" value="Chromosome 5"/>
</dbReference>
<organism evidence="2">
    <name type="scientific">Oryza brachyantha</name>
    <name type="common">malo sina</name>
    <dbReference type="NCBI Taxonomy" id="4533"/>
    <lineage>
        <taxon>Eukaryota</taxon>
        <taxon>Viridiplantae</taxon>
        <taxon>Streptophyta</taxon>
        <taxon>Embryophyta</taxon>
        <taxon>Tracheophyta</taxon>
        <taxon>Spermatophyta</taxon>
        <taxon>Magnoliopsida</taxon>
        <taxon>Liliopsida</taxon>
        <taxon>Poales</taxon>
        <taxon>Poaceae</taxon>
        <taxon>BOP clade</taxon>
        <taxon>Oryzoideae</taxon>
        <taxon>Oryzeae</taxon>
        <taxon>Oryzinae</taxon>
        <taxon>Oryza</taxon>
    </lineage>
</organism>
<dbReference type="EnsemblPlants" id="OB05G11290.1">
    <property type="protein sequence ID" value="OB05G11290.1"/>
    <property type="gene ID" value="OB05G11290"/>
</dbReference>
<dbReference type="PANTHER" id="PTHR31589">
    <property type="entry name" value="PROTEIN, PUTATIVE (DUF239)-RELATED-RELATED"/>
    <property type="match status" value="1"/>
</dbReference>
<proteinExistence type="predicted"/>
<feature type="domain" description="Neprosin PEP catalytic" evidence="1">
    <location>
        <begin position="8"/>
        <end position="194"/>
    </location>
</feature>
<evidence type="ECO:0000313" key="2">
    <source>
        <dbReference type="EnsemblPlants" id="OB05G11290.1"/>
    </source>
</evidence>
<dbReference type="STRING" id="4533.J3M3F5"/>
<keyword evidence="3" id="KW-1185">Reference proteome</keyword>
<dbReference type="InterPro" id="IPR053168">
    <property type="entry name" value="Glutamic_endopeptidase"/>
</dbReference>
<dbReference type="PROSITE" id="PS52045">
    <property type="entry name" value="NEPROSIN_PEP_CD"/>
    <property type="match status" value="1"/>
</dbReference>
<dbReference type="PANTHER" id="PTHR31589:SF231">
    <property type="entry name" value="OS01G0973100 PROTEIN"/>
    <property type="match status" value="1"/>
</dbReference>
<dbReference type="AlphaFoldDB" id="J3M3F5"/>
<reference evidence="2" key="1">
    <citation type="journal article" date="2013" name="Nat. Commun.">
        <title>Whole-genome sequencing of Oryza brachyantha reveals mechanisms underlying Oryza genome evolution.</title>
        <authorList>
            <person name="Chen J."/>
            <person name="Huang Q."/>
            <person name="Gao D."/>
            <person name="Wang J."/>
            <person name="Lang Y."/>
            <person name="Liu T."/>
            <person name="Li B."/>
            <person name="Bai Z."/>
            <person name="Luis Goicoechea J."/>
            <person name="Liang C."/>
            <person name="Chen C."/>
            <person name="Zhang W."/>
            <person name="Sun S."/>
            <person name="Liao Y."/>
            <person name="Zhang X."/>
            <person name="Yang L."/>
            <person name="Song C."/>
            <person name="Wang M."/>
            <person name="Shi J."/>
            <person name="Liu G."/>
            <person name="Liu J."/>
            <person name="Zhou H."/>
            <person name="Zhou W."/>
            <person name="Yu Q."/>
            <person name="An N."/>
            <person name="Chen Y."/>
            <person name="Cai Q."/>
            <person name="Wang B."/>
            <person name="Liu B."/>
            <person name="Min J."/>
            <person name="Huang Y."/>
            <person name="Wu H."/>
            <person name="Li Z."/>
            <person name="Zhang Y."/>
            <person name="Yin Y."/>
            <person name="Song W."/>
            <person name="Jiang J."/>
            <person name="Jackson S.A."/>
            <person name="Wing R.A."/>
            <person name="Wang J."/>
            <person name="Chen M."/>
        </authorList>
    </citation>
    <scope>NUCLEOTIDE SEQUENCE [LARGE SCALE GENOMIC DNA]</scope>
    <source>
        <strain evidence="2">cv. IRGC 101232</strain>
    </source>
</reference>
<dbReference type="InterPro" id="IPR004314">
    <property type="entry name" value="Neprosin"/>
</dbReference>
<evidence type="ECO:0000259" key="1">
    <source>
        <dbReference type="PROSITE" id="PS52045"/>
    </source>
</evidence>
<accession>J3M3F5</accession>
<dbReference type="Pfam" id="PF03080">
    <property type="entry name" value="Neprosin"/>
    <property type="match status" value="1"/>
</dbReference>
<sequence length="194" mass="22372">MSTHPDLGDVRDGHHYGVAYATGDSNYYETKVRINAWKPRVATPRDFSLAQLWITACSYPNKDLNTIEAGWQVYPKIYGDYRTRLFIYWTRDAYNRTGCYNLVCSGFIQTNKQIVLGGSLTHISTYGGAQYAQDYFVWKDRLVVASRRQYCGLLAIIHFHPLEGRRRQGWRGVFASTYHTHGQWTFPSGRVQQG</sequence>
<evidence type="ECO:0000313" key="3">
    <source>
        <dbReference type="Proteomes" id="UP000006038"/>
    </source>
</evidence>
<reference evidence="2" key="2">
    <citation type="submission" date="2013-04" db="UniProtKB">
        <authorList>
            <consortium name="EnsemblPlants"/>
        </authorList>
    </citation>
    <scope>IDENTIFICATION</scope>
</reference>
<name>J3M3F5_ORYBR</name>
<dbReference type="eggNOG" id="ENOG502QVB2">
    <property type="taxonomic scope" value="Eukaryota"/>
</dbReference>
<dbReference type="Gramene" id="OB05G11290.1">
    <property type="protein sequence ID" value="OB05G11290.1"/>
    <property type="gene ID" value="OB05G11290"/>
</dbReference>
<dbReference type="OMA" id="KVRINAW"/>
<protein>
    <recommendedName>
        <fullName evidence="1">Neprosin PEP catalytic domain-containing protein</fullName>
    </recommendedName>
</protein>
<dbReference type="Gene3D" id="3.90.1320.10">
    <property type="entry name" value="Outer-capsid protein sigma 3, large lobe"/>
    <property type="match status" value="1"/>
</dbReference>